<sequence>MPSSLFRIADIGETSRKTVSCHMSFGLQKLVGDSGMERKRIDDYEPGPIPSPKPLDRFGFIKQEFNTSPEGLSKSRTANDHERYAFFHCFFGQLNIAA</sequence>
<evidence type="ECO:0000313" key="1">
    <source>
        <dbReference type="EMBL" id="RVW44762.1"/>
    </source>
</evidence>
<organism evidence="1 2">
    <name type="scientific">Vitis vinifera</name>
    <name type="common">Grape</name>
    <dbReference type="NCBI Taxonomy" id="29760"/>
    <lineage>
        <taxon>Eukaryota</taxon>
        <taxon>Viridiplantae</taxon>
        <taxon>Streptophyta</taxon>
        <taxon>Embryophyta</taxon>
        <taxon>Tracheophyta</taxon>
        <taxon>Spermatophyta</taxon>
        <taxon>Magnoliopsida</taxon>
        <taxon>eudicotyledons</taxon>
        <taxon>Gunneridae</taxon>
        <taxon>Pentapetalae</taxon>
        <taxon>rosids</taxon>
        <taxon>Vitales</taxon>
        <taxon>Vitaceae</taxon>
        <taxon>Viteae</taxon>
        <taxon>Vitis</taxon>
    </lineage>
</organism>
<proteinExistence type="predicted"/>
<evidence type="ECO:0000313" key="2">
    <source>
        <dbReference type="Proteomes" id="UP000288805"/>
    </source>
</evidence>
<dbReference type="EMBL" id="QGNW01001343">
    <property type="protein sequence ID" value="RVW44762.1"/>
    <property type="molecule type" value="Genomic_DNA"/>
</dbReference>
<name>A0A438EAS2_VITVI</name>
<gene>
    <name evidence="1" type="ORF">CK203_081842</name>
</gene>
<dbReference type="Proteomes" id="UP000288805">
    <property type="component" value="Unassembled WGS sequence"/>
</dbReference>
<comment type="caution">
    <text evidence="1">The sequence shown here is derived from an EMBL/GenBank/DDBJ whole genome shotgun (WGS) entry which is preliminary data.</text>
</comment>
<reference evidence="1 2" key="1">
    <citation type="journal article" date="2018" name="PLoS Genet.">
        <title>Population sequencing reveals clonal diversity and ancestral inbreeding in the grapevine cultivar Chardonnay.</title>
        <authorList>
            <person name="Roach M.J."/>
            <person name="Johnson D.L."/>
            <person name="Bohlmann J."/>
            <person name="van Vuuren H.J."/>
            <person name="Jones S.J."/>
            <person name="Pretorius I.S."/>
            <person name="Schmidt S.A."/>
            <person name="Borneman A.R."/>
        </authorList>
    </citation>
    <scope>NUCLEOTIDE SEQUENCE [LARGE SCALE GENOMIC DNA]</scope>
    <source>
        <strain evidence="2">cv. Chardonnay</strain>
        <tissue evidence="1">Leaf</tissue>
    </source>
</reference>
<dbReference type="AlphaFoldDB" id="A0A438EAS2"/>
<protein>
    <submittedName>
        <fullName evidence="1">Uncharacterized protein</fullName>
    </submittedName>
</protein>
<accession>A0A438EAS2</accession>
<dbReference type="OrthoDB" id="294251at2759"/>